<accession>A0AAN5D351</accession>
<name>A0AAN5D351_9BILA</name>
<dbReference type="EMBL" id="BTRK01000005">
    <property type="protein sequence ID" value="GMR54862.1"/>
    <property type="molecule type" value="Genomic_DNA"/>
</dbReference>
<feature type="non-terminal residue" evidence="1">
    <location>
        <position position="1"/>
    </location>
</feature>
<gene>
    <name evidence="1" type="ORF">PMAYCL1PPCAC_25057</name>
</gene>
<proteinExistence type="predicted"/>
<organism evidence="1 2">
    <name type="scientific">Pristionchus mayeri</name>
    <dbReference type="NCBI Taxonomy" id="1317129"/>
    <lineage>
        <taxon>Eukaryota</taxon>
        <taxon>Metazoa</taxon>
        <taxon>Ecdysozoa</taxon>
        <taxon>Nematoda</taxon>
        <taxon>Chromadorea</taxon>
        <taxon>Rhabditida</taxon>
        <taxon>Rhabditina</taxon>
        <taxon>Diplogasteromorpha</taxon>
        <taxon>Diplogasteroidea</taxon>
        <taxon>Neodiplogasteridae</taxon>
        <taxon>Pristionchus</taxon>
    </lineage>
</organism>
<dbReference type="Proteomes" id="UP001328107">
    <property type="component" value="Unassembled WGS sequence"/>
</dbReference>
<dbReference type="AlphaFoldDB" id="A0AAN5D351"/>
<protein>
    <submittedName>
        <fullName evidence="1">Uncharacterized protein</fullName>
    </submittedName>
</protein>
<comment type="caution">
    <text evidence="1">The sequence shown here is derived from an EMBL/GenBank/DDBJ whole genome shotgun (WGS) entry which is preliminary data.</text>
</comment>
<keyword evidence="2" id="KW-1185">Reference proteome</keyword>
<reference evidence="2" key="1">
    <citation type="submission" date="2022-10" db="EMBL/GenBank/DDBJ databases">
        <title>Genome assembly of Pristionchus species.</title>
        <authorList>
            <person name="Yoshida K."/>
            <person name="Sommer R.J."/>
        </authorList>
    </citation>
    <scope>NUCLEOTIDE SEQUENCE [LARGE SCALE GENOMIC DNA]</scope>
    <source>
        <strain evidence="2">RS5460</strain>
    </source>
</reference>
<evidence type="ECO:0000313" key="1">
    <source>
        <dbReference type="EMBL" id="GMR54862.1"/>
    </source>
</evidence>
<sequence length="193" mass="22264">LSALYFPYFECIERLPAEVELRFNYLHRNRVPGNGRTDDILLKLVRKGHSLYDSGWKNPEVTEKIFEAMEYSDRDQIVAVKTNHLASFLSNVGVDKTVDDVWEVKPVQDAHNLKHITGSSNSRCMCWTFSHGTQIHVVTDCEALLWISNRPFTRSMDTCPMHCGVCESMTSVEDGREICDRCPVYLCVHFKRF</sequence>
<evidence type="ECO:0000313" key="2">
    <source>
        <dbReference type="Proteomes" id="UP001328107"/>
    </source>
</evidence>